<dbReference type="InterPro" id="IPR003711">
    <property type="entry name" value="CarD-like/TRCF_RID"/>
</dbReference>
<comment type="similarity">
    <text evidence="10 13">In the N-terminal section; belongs to the UvrB family.</text>
</comment>
<name>A0A2N5J5L7_9BIFI</name>
<evidence type="ECO:0000256" key="5">
    <source>
        <dbReference type="ARBA" id="ARBA00022801"/>
    </source>
</evidence>
<dbReference type="FunFam" id="3.40.50.300:FF:000546">
    <property type="entry name" value="Transcription-repair-coupling factor"/>
    <property type="match status" value="1"/>
</dbReference>
<dbReference type="PANTHER" id="PTHR47964">
    <property type="entry name" value="ATP-DEPENDENT DNA HELICASE HOMOLOG RECG, CHLOROPLASTIC"/>
    <property type="match status" value="1"/>
</dbReference>
<accession>A0A2N5J5L7</accession>
<dbReference type="AlphaFoldDB" id="A0A2N5J5L7"/>
<organism evidence="17 18">
    <name type="scientific">Bifidobacterium parmae</name>
    <dbReference type="NCBI Taxonomy" id="361854"/>
    <lineage>
        <taxon>Bacteria</taxon>
        <taxon>Bacillati</taxon>
        <taxon>Actinomycetota</taxon>
        <taxon>Actinomycetes</taxon>
        <taxon>Bifidobacteriales</taxon>
        <taxon>Bifidobacteriaceae</taxon>
        <taxon>Bifidobacterium</taxon>
    </lineage>
</organism>
<dbReference type="SUPFAM" id="SSF143517">
    <property type="entry name" value="TRCF domain-like"/>
    <property type="match status" value="1"/>
</dbReference>
<comment type="subcellular location">
    <subcellularLocation>
        <location evidence="1 13">Cytoplasm</location>
    </subcellularLocation>
</comment>
<dbReference type="RefSeq" id="WP_101621585.1">
    <property type="nucleotide sequence ID" value="NZ_NMWT01000003.1"/>
</dbReference>
<evidence type="ECO:0000256" key="4">
    <source>
        <dbReference type="ARBA" id="ARBA00022763"/>
    </source>
</evidence>
<dbReference type="Gene3D" id="3.30.2060.10">
    <property type="entry name" value="Penicillin-binding protein 1b domain"/>
    <property type="match status" value="1"/>
</dbReference>
<comment type="caution">
    <text evidence="17">The sequence shown here is derived from an EMBL/GenBank/DDBJ whole genome shotgun (WGS) entry which is preliminary data.</text>
</comment>
<dbReference type="InterPro" id="IPR036101">
    <property type="entry name" value="CarD-like/TRCF_RID_sf"/>
</dbReference>
<dbReference type="InterPro" id="IPR037235">
    <property type="entry name" value="TRCF-like_C_D7"/>
</dbReference>
<gene>
    <name evidence="13" type="primary">mfd</name>
    <name evidence="17" type="ORF">Uis4E_0357</name>
</gene>
<evidence type="ECO:0000313" key="18">
    <source>
        <dbReference type="Proteomes" id="UP000235034"/>
    </source>
</evidence>
<dbReference type="EC" id="3.6.4.-" evidence="13"/>
<evidence type="ECO:0000256" key="8">
    <source>
        <dbReference type="ARBA" id="ARBA00023125"/>
    </source>
</evidence>
<dbReference type="SUPFAM" id="SSF52540">
    <property type="entry name" value="P-loop containing nucleoside triphosphate hydrolases"/>
    <property type="match status" value="3"/>
</dbReference>
<dbReference type="SUPFAM" id="SSF141259">
    <property type="entry name" value="CarD-like"/>
    <property type="match status" value="1"/>
</dbReference>
<dbReference type="InterPro" id="IPR011545">
    <property type="entry name" value="DEAD/DEAH_box_helicase_dom"/>
</dbReference>
<dbReference type="Proteomes" id="UP000235034">
    <property type="component" value="Unassembled WGS sequence"/>
</dbReference>
<dbReference type="Pfam" id="PF02559">
    <property type="entry name" value="CarD_TRCF_RID"/>
    <property type="match status" value="1"/>
</dbReference>
<evidence type="ECO:0000256" key="14">
    <source>
        <dbReference type="SAM" id="MobiDB-lite"/>
    </source>
</evidence>
<evidence type="ECO:0000256" key="12">
    <source>
        <dbReference type="ARBA" id="ARBA00070128"/>
    </source>
</evidence>
<reference evidence="17 18" key="1">
    <citation type="submission" date="2017-07" db="EMBL/GenBank/DDBJ databases">
        <title>Bifidobacterium novel species.</title>
        <authorList>
            <person name="Lugli G.A."/>
            <person name="Milani C."/>
            <person name="Duranti S."/>
            <person name="Mangifesta M."/>
        </authorList>
    </citation>
    <scope>NUCLEOTIDE SEQUENCE [LARGE SCALE GENOMIC DNA]</scope>
    <source>
        <strain evidence="17 18">77</strain>
    </source>
</reference>
<evidence type="ECO:0000256" key="13">
    <source>
        <dbReference type="HAMAP-Rule" id="MF_00969"/>
    </source>
</evidence>
<dbReference type="FunFam" id="3.40.50.300:FF:000300">
    <property type="entry name" value="Transcription-repair-coupling factor"/>
    <property type="match status" value="1"/>
</dbReference>
<dbReference type="Gene3D" id="3.40.50.300">
    <property type="entry name" value="P-loop containing nucleotide triphosphate hydrolases"/>
    <property type="match status" value="2"/>
</dbReference>
<feature type="domain" description="Helicase ATP-binding" evidence="15">
    <location>
        <begin position="674"/>
        <end position="835"/>
    </location>
</feature>
<keyword evidence="8 13" id="KW-0238">DNA-binding</keyword>
<dbReference type="NCBIfam" id="TIGR00580">
    <property type="entry name" value="mfd"/>
    <property type="match status" value="1"/>
</dbReference>
<evidence type="ECO:0000256" key="7">
    <source>
        <dbReference type="ARBA" id="ARBA00022840"/>
    </source>
</evidence>
<dbReference type="GO" id="GO:0016787">
    <property type="term" value="F:hydrolase activity"/>
    <property type="evidence" value="ECO:0007669"/>
    <property type="project" value="UniProtKB-KW"/>
</dbReference>
<dbReference type="InterPro" id="IPR027417">
    <property type="entry name" value="P-loop_NTPase"/>
</dbReference>
<evidence type="ECO:0000256" key="10">
    <source>
        <dbReference type="ARBA" id="ARBA00061104"/>
    </source>
</evidence>
<evidence type="ECO:0000259" key="16">
    <source>
        <dbReference type="PROSITE" id="PS51194"/>
    </source>
</evidence>
<evidence type="ECO:0000313" key="17">
    <source>
        <dbReference type="EMBL" id="PLS29483.1"/>
    </source>
</evidence>
<dbReference type="InterPro" id="IPR014001">
    <property type="entry name" value="Helicase_ATP-bd"/>
</dbReference>
<dbReference type="InterPro" id="IPR005118">
    <property type="entry name" value="TRCF_C"/>
</dbReference>
<dbReference type="Gene3D" id="2.40.10.170">
    <property type="match status" value="1"/>
</dbReference>
<dbReference type="SMART" id="SM00490">
    <property type="entry name" value="HELICc"/>
    <property type="match status" value="1"/>
</dbReference>
<sequence>MAADAEKTPVTGADSAAGATGRDFVDGSLAGLLERLTDGDPAFRKVAAGDVEPPEGVDDATVVGMPEGLRPALAAAIAQGTGDQTDKTGKAGKPVVLVVASGREAEETVGALRSWYDGNPGDIAQLEAWETLPHERLSPRADTVASRMAVFRRLKHPSDVDPMFGRIRILVMPVRSLIQPIVAGLADVEPLVFTRGEDLPLDEAASRLVENAYTRVELVMDRGEFAVRGGILDVFPPTAPHPVRIEFFGDEIDGIKEFHASDQRTYGDGLTTIWATPCRELQLTDRVRARAKSLIGSIPNADDMLESIANAVPVEGMESLMPALIDDMEPVTGLLPGNAVILLSDPEKLRRSAEDLAKTANEFLAASWHVAASGHGAGAPITFDQASFIDYDEAVSALENSKHDVIRLTSFTVDGSRPGRVQVDATNPGEYRGDESKAAAGIEGLIDAGFDVTITAAAKGTLARLKRAVNATGITRFDTIRSQAVDGFVDRRARTALLTERDLTGRTSAMAQAKTPKRRRKAIDLMELKAGDYVVHEQHGIGRFVEMRQRTIGTGANRTTREYLVIEYAPSKRGAPADKLFIPTDQLDQVSKYIGAEAPKLNKLGGSDWAATKAKARKHVKEIADDLVKLYSARQRTPGFAFSPDTPWQKELEDAFPYQETADQLTTIDEVKHDMEQPRPMDRLICGDVGFGKTEIAVRAAFKAIQDGKQVAVLVPTTLLVQQHYETFTERYEGFPVNVAAMSRFQKPKEIKETIEGLAAGTVDVVIGTHKLLNPKIRFKDLGLVIIDEEQRFGVEHKETLKALRTNVDVLSLSATPIPRTLEMAVTGIREMSTLATPPEDRLPVLTYVGAYEDAQVTAAVRRELLRGGQVFYVHNRVEDIARIAEKIHTLVPEAKVGVAHGKMGEKQLDQIIRDFWHRDIDVLVCTTIIETGLDISNANTLIVDHADRFGLSQLHQLRGRVGRGRERAYAYFLYDPSKPMTQQSHDRLATIAQNTALGSGFDVAMKDLELRGTGNLLGDQQSGHIEGVGFDLYVRMVSEAVEKYKEPDKAAEPVNVSIDLPVEASIPVDYIDSDKLRLEAYRKLAAARDENDLKDLAEELVDRYGPLPEEFEMLFGVARLKFRARELGISEILAQSNRLRVGRVDPPESMLMRMSRIYKGFQYRPVTHQMIIPTPFGGSLGKGPMPGEQVMDWVSDLLNDLAYVPGKRR</sequence>
<dbReference type="Pfam" id="PF17757">
    <property type="entry name" value="UvrB_inter"/>
    <property type="match status" value="1"/>
</dbReference>
<dbReference type="InterPro" id="IPR004576">
    <property type="entry name" value="Mfd"/>
</dbReference>
<dbReference type="GO" id="GO:0005737">
    <property type="term" value="C:cytoplasm"/>
    <property type="evidence" value="ECO:0007669"/>
    <property type="project" value="UniProtKB-SubCell"/>
</dbReference>
<dbReference type="GO" id="GO:0003684">
    <property type="term" value="F:damaged DNA binding"/>
    <property type="evidence" value="ECO:0007669"/>
    <property type="project" value="InterPro"/>
</dbReference>
<dbReference type="InterPro" id="IPR047112">
    <property type="entry name" value="RecG/Mfd"/>
</dbReference>
<dbReference type="Pfam" id="PF00271">
    <property type="entry name" value="Helicase_C"/>
    <property type="match status" value="1"/>
</dbReference>
<keyword evidence="7 13" id="KW-0067">ATP-binding</keyword>
<dbReference type="SMART" id="SM00487">
    <property type="entry name" value="DEXDc"/>
    <property type="match status" value="1"/>
</dbReference>
<dbReference type="Gene3D" id="3.40.50.11180">
    <property type="match status" value="1"/>
</dbReference>
<dbReference type="GO" id="GO:0003678">
    <property type="term" value="F:DNA helicase activity"/>
    <property type="evidence" value="ECO:0007669"/>
    <property type="project" value="TreeGrafter"/>
</dbReference>
<keyword evidence="2 13" id="KW-0963">Cytoplasm</keyword>
<evidence type="ECO:0000256" key="11">
    <source>
        <dbReference type="ARBA" id="ARBA00061399"/>
    </source>
</evidence>
<keyword evidence="6" id="KW-0347">Helicase</keyword>
<dbReference type="InterPro" id="IPR001650">
    <property type="entry name" value="Helicase_C-like"/>
</dbReference>
<proteinExistence type="inferred from homology"/>
<dbReference type="PROSITE" id="PS51194">
    <property type="entry name" value="HELICASE_CTER"/>
    <property type="match status" value="1"/>
</dbReference>
<keyword evidence="9 13" id="KW-0234">DNA repair</keyword>
<evidence type="ECO:0000256" key="9">
    <source>
        <dbReference type="ARBA" id="ARBA00023204"/>
    </source>
</evidence>
<comment type="similarity">
    <text evidence="11 13">In the C-terminal section; belongs to the helicase family. RecG subfamily.</text>
</comment>
<evidence type="ECO:0000256" key="6">
    <source>
        <dbReference type="ARBA" id="ARBA00022806"/>
    </source>
</evidence>
<dbReference type="SMART" id="SM00982">
    <property type="entry name" value="TRCF"/>
    <property type="match status" value="1"/>
</dbReference>
<evidence type="ECO:0000259" key="15">
    <source>
        <dbReference type="PROSITE" id="PS51192"/>
    </source>
</evidence>
<dbReference type="PROSITE" id="PS51192">
    <property type="entry name" value="HELICASE_ATP_BIND_1"/>
    <property type="match status" value="1"/>
</dbReference>
<dbReference type="SMART" id="SM01058">
    <property type="entry name" value="CarD_TRCF"/>
    <property type="match status" value="1"/>
</dbReference>
<keyword evidence="5 13" id="KW-0378">Hydrolase</keyword>
<dbReference type="Gene3D" id="3.90.1150.50">
    <property type="entry name" value="Transcription-repair-coupling factor, D7 domain"/>
    <property type="match status" value="1"/>
</dbReference>
<dbReference type="OrthoDB" id="9804325at2"/>
<dbReference type="GO" id="GO:0005524">
    <property type="term" value="F:ATP binding"/>
    <property type="evidence" value="ECO:0007669"/>
    <property type="project" value="UniProtKB-UniRule"/>
</dbReference>
<protein>
    <recommendedName>
        <fullName evidence="12 13">Transcription-repair-coupling factor</fullName>
        <shortName evidence="13">TRCF</shortName>
        <ecNumber evidence="13">3.6.4.-</ecNumber>
    </recommendedName>
</protein>
<evidence type="ECO:0000256" key="1">
    <source>
        <dbReference type="ARBA" id="ARBA00004496"/>
    </source>
</evidence>
<dbReference type="EMBL" id="NMWT01000003">
    <property type="protein sequence ID" value="PLS29483.1"/>
    <property type="molecule type" value="Genomic_DNA"/>
</dbReference>
<keyword evidence="3 13" id="KW-0547">Nucleotide-binding</keyword>
<keyword evidence="4 13" id="KW-0227">DNA damage</keyword>
<dbReference type="GO" id="GO:0006355">
    <property type="term" value="P:regulation of DNA-templated transcription"/>
    <property type="evidence" value="ECO:0007669"/>
    <property type="project" value="UniProtKB-UniRule"/>
</dbReference>
<feature type="domain" description="Helicase C-terminal" evidence="16">
    <location>
        <begin position="860"/>
        <end position="1010"/>
    </location>
</feature>
<keyword evidence="18" id="KW-1185">Reference proteome</keyword>
<dbReference type="CDD" id="cd17991">
    <property type="entry name" value="DEXHc_TRCF"/>
    <property type="match status" value="1"/>
</dbReference>
<evidence type="ECO:0000256" key="2">
    <source>
        <dbReference type="ARBA" id="ARBA00022490"/>
    </source>
</evidence>
<evidence type="ECO:0000256" key="3">
    <source>
        <dbReference type="ARBA" id="ARBA00022741"/>
    </source>
</evidence>
<dbReference type="InterPro" id="IPR041471">
    <property type="entry name" value="UvrB_inter"/>
</dbReference>
<feature type="region of interest" description="Disordered" evidence="14">
    <location>
        <begin position="1"/>
        <end position="21"/>
    </location>
</feature>
<comment type="function">
    <text evidence="13">Couples transcription and DNA repair by recognizing RNA polymerase (RNAP) stalled at DNA lesions. Mediates ATP-dependent release of RNAP and its truncated transcript from the DNA, and recruitment of nucleotide excision repair machinery to the damaged site.</text>
</comment>
<dbReference type="Pfam" id="PF03461">
    <property type="entry name" value="TRCF"/>
    <property type="match status" value="1"/>
</dbReference>
<dbReference type="Pfam" id="PF00270">
    <property type="entry name" value="DEAD"/>
    <property type="match status" value="1"/>
</dbReference>
<dbReference type="HAMAP" id="MF_00969">
    <property type="entry name" value="TRCF"/>
    <property type="match status" value="1"/>
</dbReference>
<dbReference type="GO" id="GO:0000716">
    <property type="term" value="P:transcription-coupled nucleotide-excision repair, DNA damage recognition"/>
    <property type="evidence" value="ECO:0007669"/>
    <property type="project" value="UniProtKB-UniRule"/>
</dbReference>
<dbReference type="PANTHER" id="PTHR47964:SF1">
    <property type="entry name" value="ATP-DEPENDENT DNA HELICASE HOMOLOG RECG, CHLOROPLASTIC"/>
    <property type="match status" value="1"/>
</dbReference>